<keyword evidence="5" id="KW-1185">Reference proteome</keyword>
<keyword evidence="1" id="KW-0677">Repeat</keyword>
<evidence type="ECO:0000259" key="3">
    <source>
        <dbReference type="Pfam" id="PF23559"/>
    </source>
</evidence>
<dbReference type="Pfam" id="PF25019">
    <property type="entry name" value="LRR_R13L1-DRL21"/>
    <property type="match status" value="1"/>
</dbReference>
<dbReference type="Gene3D" id="1.10.10.10">
    <property type="entry name" value="Winged helix-like DNA-binding domain superfamily/Winged helix DNA-binding domain"/>
    <property type="match status" value="1"/>
</dbReference>
<protein>
    <submittedName>
        <fullName evidence="6">Disease resistance protein RGA4</fullName>
    </submittedName>
</protein>
<dbReference type="InterPro" id="IPR032675">
    <property type="entry name" value="LRR_dom_sf"/>
</dbReference>
<dbReference type="InterPro" id="IPR058922">
    <property type="entry name" value="WHD_DRP"/>
</dbReference>
<evidence type="ECO:0000313" key="6">
    <source>
        <dbReference type="RefSeq" id="XP_021802747.1"/>
    </source>
</evidence>
<evidence type="ECO:0000313" key="5">
    <source>
        <dbReference type="Proteomes" id="UP000515124"/>
    </source>
</evidence>
<dbReference type="KEGG" id="pavi:110746814"/>
<gene>
    <name evidence="6" type="primary">LOC110746814</name>
</gene>
<accession>A0A6P5RJ08</accession>
<dbReference type="GeneID" id="110746814"/>
<dbReference type="SUPFAM" id="SSF52058">
    <property type="entry name" value="L domain-like"/>
    <property type="match status" value="2"/>
</dbReference>
<dbReference type="PANTHER" id="PTHR47186">
    <property type="entry name" value="LEUCINE-RICH REPEAT-CONTAINING PROTEIN 57"/>
    <property type="match status" value="1"/>
</dbReference>
<keyword evidence="2" id="KW-0611">Plant defense</keyword>
<feature type="domain" description="R13L1/DRL21-like LRR repeat region" evidence="4">
    <location>
        <begin position="287"/>
        <end position="414"/>
    </location>
</feature>
<reference evidence="6" key="1">
    <citation type="submission" date="2025-08" db="UniProtKB">
        <authorList>
            <consortium name="RefSeq"/>
        </authorList>
    </citation>
    <scope>IDENTIFICATION</scope>
</reference>
<evidence type="ECO:0000256" key="1">
    <source>
        <dbReference type="ARBA" id="ARBA00022737"/>
    </source>
</evidence>
<evidence type="ECO:0000256" key="2">
    <source>
        <dbReference type="ARBA" id="ARBA00022821"/>
    </source>
</evidence>
<organism evidence="5 6">
    <name type="scientific">Prunus avium</name>
    <name type="common">Cherry</name>
    <name type="synonym">Cerasus avium</name>
    <dbReference type="NCBI Taxonomy" id="42229"/>
    <lineage>
        <taxon>Eukaryota</taxon>
        <taxon>Viridiplantae</taxon>
        <taxon>Streptophyta</taxon>
        <taxon>Embryophyta</taxon>
        <taxon>Tracheophyta</taxon>
        <taxon>Spermatophyta</taxon>
        <taxon>Magnoliopsida</taxon>
        <taxon>eudicotyledons</taxon>
        <taxon>Gunneridae</taxon>
        <taxon>Pentapetalae</taxon>
        <taxon>rosids</taxon>
        <taxon>fabids</taxon>
        <taxon>Rosales</taxon>
        <taxon>Rosaceae</taxon>
        <taxon>Amygdaloideae</taxon>
        <taxon>Amygdaleae</taxon>
        <taxon>Prunus</taxon>
    </lineage>
</organism>
<dbReference type="PANTHER" id="PTHR47186:SF18">
    <property type="entry name" value="RX N-TERMINAL DOMAIN-CONTAINING PROTEIN"/>
    <property type="match status" value="1"/>
</dbReference>
<dbReference type="Gene3D" id="3.80.10.10">
    <property type="entry name" value="Ribonuclease Inhibitor"/>
    <property type="match status" value="3"/>
</dbReference>
<dbReference type="GO" id="GO:0006952">
    <property type="term" value="P:defense response"/>
    <property type="evidence" value="ECO:0007669"/>
    <property type="project" value="UniProtKB-KW"/>
</dbReference>
<dbReference type="InterPro" id="IPR036388">
    <property type="entry name" value="WH-like_DNA-bd_sf"/>
</dbReference>
<dbReference type="Proteomes" id="UP000515124">
    <property type="component" value="Unplaced"/>
</dbReference>
<dbReference type="AlphaFoldDB" id="A0A6P5RJ08"/>
<name>A0A6P5RJ08_PRUAV</name>
<proteinExistence type="predicted"/>
<dbReference type="RefSeq" id="XP_021802747.1">
    <property type="nucleotide sequence ID" value="XM_021947055.1"/>
</dbReference>
<feature type="domain" description="Disease resistance protein winged helix" evidence="3">
    <location>
        <begin position="52"/>
        <end position="119"/>
    </location>
</feature>
<evidence type="ECO:0000259" key="4">
    <source>
        <dbReference type="Pfam" id="PF25019"/>
    </source>
</evidence>
<feature type="non-terminal residue" evidence="6">
    <location>
        <position position="777"/>
    </location>
</feature>
<sequence length="777" mass="87923">MRYKTTIDEWSLIKESKIWELPEGDRIMSILKLSFDYLKSPSLKQCFAYCSLFMKDFEIERDNLVQLWMAQGLLDPHRSNLDMEDIGNEYCKILLDLSFLRDAIVDDYGIITKFTMHDLAEFVFKSEILTGDFHEDNTLEIQHVAWVPTSKLETIRESGRLRSLFLYGEVPSNILPRFKALRVLNLFKAIIEELPNSIGKLKHLRYLNISETRVKTLPTSVGQLFKLQTLRAMCCALEEFPKEVQNLIYLRHVYFDKNMKFPLGMGRLTCLRTLPHFSVGEGMGCGIEELAGLDQLIGVLSIYNLEHVRDGDEAKKAKLDEKINLRHLIFVWTKDRPTTNHSEEAVLEGLKPHPDLESLKIKHFMGVEFPSWIMSRSFLLGNLKKIKLRSCNKCEGIPALGHLPNLRDIEIHEMANLKGVGPEFYGFDLVHDAATASKGTITFFPALKKLTIGGCSQLIEWMEAPVMSTEKVVVFPCLEELHIRSCPKLRNVPSHFPSLQKLDVSYIERAMPIEKISNGLSTLTSLKINAIKELTCLPQGILKNNKNLTSLEIEKCENLTCIAPDVFGCGAYLRVQVVKCCGQLRNLPDGLDTLPLLEELTIKWCPILSFIPITQGITCLRELRIECCEGLSGLPSGLENCESLEVLYKCRCANLATINPFTHRGAKELQVEVVDCDKSLAPPTPEELTIQHYNSLLSFPAIRSYTSLRRLRIVKCDGSKSLLSGLEILISLEELKIIDCPNLETIPSLHNLTSLCRLEISDCGKLKELLASLPNAD</sequence>
<dbReference type="Pfam" id="PF23559">
    <property type="entry name" value="WHD_DRP"/>
    <property type="match status" value="1"/>
</dbReference>
<dbReference type="InterPro" id="IPR056789">
    <property type="entry name" value="LRR_R13L1-DRL21"/>
</dbReference>